<evidence type="ECO:0000313" key="3">
    <source>
        <dbReference type="EMBL" id="RXV70704.1"/>
    </source>
</evidence>
<reference evidence="3 4" key="1">
    <citation type="submission" date="2018-09" db="EMBL/GenBank/DDBJ databases">
        <title>Murine metabolic-syndrome-specific gut microbial biobank.</title>
        <authorList>
            <person name="Liu C."/>
        </authorList>
    </citation>
    <scope>NUCLEOTIDE SEQUENCE [LARGE SCALE GENOMIC DNA]</scope>
    <source>
        <strain evidence="3 4">C-30</strain>
    </source>
</reference>
<dbReference type="Proteomes" id="UP000289316">
    <property type="component" value="Unassembled WGS sequence"/>
</dbReference>
<comment type="similarity">
    <text evidence="1">Belongs to the PemK/MazF family.</text>
</comment>
<dbReference type="AlphaFoldDB" id="A0A4V1PSD4"/>
<gene>
    <name evidence="3" type="ORF">D6C19_07700</name>
</gene>
<dbReference type="GO" id="GO:0003677">
    <property type="term" value="F:DNA binding"/>
    <property type="evidence" value="ECO:0007669"/>
    <property type="project" value="InterPro"/>
</dbReference>
<proteinExistence type="inferred from homology"/>
<organism evidence="3 4">
    <name type="scientific">Ligilactobacillus murinus</name>
    <dbReference type="NCBI Taxonomy" id="1622"/>
    <lineage>
        <taxon>Bacteria</taxon>
        <taxon>Bacillati</taxon>
        <taxon>Bacillota</taxon>
        <taxon>Bacilli</taxon>
        <taxon>Lactobacillales</taxon>
        <taxon>Lactobacillaceae</taxon>
        <taxon>Ligilactobacillus</taxon>
    </lineage>
</organism>
<evidence type="ECO:0000313" key="4">
    <source>
        <dbReference type="Proteomes" id="UP000289316"/>
    </source>
</evidence>
<protein>
    <submittedName>
        <fullName evidence="3">Type II toxin-antitoxin system PemK/MazF family toxin</fullName>
    </submittedName>
</protein>
<dbReference type="SUPFAM" id="SSF50118">
    <property type="entry name" value="Cell growth inhibitor/plasmid maintenance toxic component"/>
    <property type="match status" value="1"/>
</dbReference>
<dbReference type="GO" id="GO:0004521">
    <property type="term" value="F:RNA endonuclease activity"/>
    <property type="evidence" value="ECO:0007669"/>
    <property type="project" value="TreeGrafter"/>
</dbReference>
<dbReference type="GO" id="GO:0006402">
    <property type="term" value="P:mRNA catabolic process"/>
    <property type="evidence" value="ECO:0007669"/>
    <property type="project" value="TreeGrafter"/>
</dbReference>
<dbReference type="Gene3D" id="2.30.30.110">
    <property type="match status" value="1"/>
</dbReference>
<dbReference type="InterPro" id="IPR011067">
    <property type="entry name" value="Plasmid_toxin/cell-grow_inhib"/>
</dbReference>
<dbReference type="Pfam" id="PF02452">
    <property type="entry name" value="PemK_toxin"/>
    <property type="match status" value="1"/>
</dbReference>
<dbReference type="OrthoDB" id="9808744at2"/>
<dbReference type="PANTHER" id="PTHR33988:SF3">
    <property type="entry name" value="ENDORIBONUCLEASE TOXIN CHPB-RELATED"/>
    <property type="match status" value="1"/>
</dbReference>
<sequence length="112" mass="12773">MYQYKNINQGQILKVSLDPTKGHEQSGWRPALVVSNNEFNKYNGGIIKVVPITSNTKPFPLHLPLPYNLATSGVVELEHERALDLGTRSYKFVETVSEEFLEDVLDHIRLTY</sequence>
<dbReference type="GO" id="GO:0016075">
    <property type="term" value="P:rRNA catabolic process"/>
    <property type="evidence" value="ECO:0007669"/>
    <property type="project" value="TreeGrafter"/>
</dbReference>
<dbReference type="EMBL" id="QZFR01000055">
    <property type="protein sequence ID" value="RXV70704.1"/>
    <property type="molecule type" value="Genomic_DNA"/>
</dbReference>
<comment type="caution">
    <text evidence="3">The sequence shown here is derived from an EMBL/GenBank/DDBJ whole genome shotgun (WGS) entry which is preliminary data.</text>
</comment>
<dbReference type="InterPro" id="IPR003477">
    <property type="entry name" value="PemK-like"/>
</dbReference>
<name>A0A4V1PSD4_9LACO</name>
<keyword evidence="2" id="KW-1277">Toxin-antitoxin system</keyword>
<evidence type="ECO:0000256" key="1">
    <source>
        <dbReference type="ARBA" id="ARBA00007521"/>
    </source>
</evidence>
<dbReference type="PANTHER" id="PTHR33988">
    <property type="entry name" value="ENDORIBONUCLEASE MAZF-RELATED"/>
    <property type="match status" value="1"/>
</dbReference>
<accession>A0A4V1PSD4</accession>
<evidence type="ECO:0000256" key="2">
    <source>
        <dbReference type="ARBA" id="ARBA00022649"/>
    </source>
</evidence>